<comment type="similarity">
    <text evidence="2">Belongs to the CPA3 antiporters (TC 2.A.63) subunit E family.</text>
</comment>
<protein>
    <submittedName>
        <fullName evidence="8">Putative monovalent cation/H(+) antiporter subunit E</fullName>
    </submittedName>
</protein>
<organism evidence="8">
    <name type="scientific">Candidatus Nitrotoga fabula</name>
    <dbReference type="NCBI Taxonomy" id="2182327"/>
    <lineage>
        <taxon>Bacteria</taxon>
        <taxon>Pseudomonadati</taxon>
        <taxon>Pseudomonadota</taxon>
        <taxon>Betaproteobacteria</taxon>
        <taxon>Nitrosomonadales</taxon>
        <taxon>Gallionellaceae</taxon>
        <taxon>Candidatus Nitrotoga</taxon>
    </lineage>
</organism>
<dbReference type="GO" id="GO:0005886">
    <property type="term" value="C:plasma membrane"/>
    <property type="evidence" value="ECO:0007669"/>
    <property type="project" value="UniProtKB-SubCell"/>
</dbReference>
<keyword evidence="3" id="KW-1003">Cell membrane</keyword>
<evidence type="ECO:0000256" key="6">
    <source>
        <dbReference type="ARBA" id="ARBA00023136"/>
    </source>
</evidence>
<dbReference type="NCBIfam" id="NF006520">
    <property type="entry name" value="PRK08965.1-4"/>
    <property type="match status" value="1"/>
</dbReference>
<evidence type="ECO:0000256" key="3">
    <source>
        <dbReference type="ARBA" id="ARBA00022475"/>
    </source>
</evidence>
<evidence type="ECO:0000256" key="7">
    <source>
        <dbReference type="SAM" id="Phobius"/>
    </source>
</evidence>
<comment type="subcellular location">
    <subcellularLocation>
        <location evidence="1">Cell membrane</location>
        <topology evidence="1">Multi-pass membrane protein</topology>
    </subcellularLocation>
</comment>
<keyword evidence="4 7" id="KW-0812">Transmembrane</keyword>
<keyword evidence="5 7" id="KW-1133">Transmembrane helix</keyword>
<name>A0A2X0QWC3_9PROT</name>
<feature type="transmembrane region" description="Helical" evidence="7">
    <location>
        <begin position="29"/>
        <end position="47"/>
    </location>
</feature>
<evidence type="ECO:0000256" key="1">
    <source>
        <dbReference type="ARBA" id="ARBA00004651"/>
    </source>
</evidence>
<dbReference type="Pfam" id="PF01899">
    <property type="entry name" value="MNHE"/>
    <property type="match status" value="1"/>
</dbReference>
<evidence type="ECO:0000313" key="8">
    <source>
        <dbReference type="EMBL" id="SPS06543.1"/>
    </source>
</evidence>
<dbReference type="PIRSF" id="PIRSF019239">
    <property type="entry name" value="MrpE"/>
    <property type="match status" value="1"/>
</dbReference>
<reference evidence="8" key="1">
    <citation type="submission" date="2018-05" db="EMBL/GenBank/DDBJ databases">
        <authorList>
            <person name="Lanie J.A."/>
            <person name="Ng W.-L."/>
            <person name="Kazmierczak K.M."/>
            <person name="Andrzejewski T.M."/>
            <person name="Davidsen T.M."/>
            <person name="Wayne K.J."/>
            <person name="Tettelin H."/>
            <person name="Glass J.I."/>
            <person name="Rusch D."/>
            <person name="Podicherti R."/>
            <person name="Tsui H.-C.T."/>
            <person name="Winkler M.E."/>
        </authorList>
    </citation>
    <scope>NUCLEOTIDE SEQUENCE</scope>
    <source>
        <strain evidence="8">KNB</strain>
    </source>
</reference>
<evidence type="ECO:0000256" key="5">
    <source>
        <dbReference type="ARBA" id="ARBA00022989"/>
    </source>
</evidence>
<dbReference type="GO" id="GO:0008324">
    <property type="term" value="F:monoatomic cation transmembrane transporter activity"/>
    <property type="evidence" value="ECO:0007669"/>
    <property type="project" value="InterPro"/>
</dbReference>
<dbReference type="EMBL" id="LS423452">
    <property type="protein sequence ID" value="SPS06543.1"/>
    <property type="molecule type" value="Genomic_DNA"/>
</dbReference>
<evidence type="ECO:0000256" key="2">
    <source>
        <dbReference type="ARBA" id="ARBA00006228"/>
    </source>
</evidence>
<gene>
    <name evidence="8" type="ORF">NITFAB_2136</name>
</gene>
<evidence type="ECO:0000256" key="4">
    <source>
        <dbReference type="ARBA" id="ARBA00022692"/>
    </source>
</evidence>
<dbReference type="PANTHER" id="PTHR34584">
    <property type="entry name" value="NA(+)/H(+) ANTIPORTER SUBUNIT E1"/>
    <property type="match status" value="1"/>
</dbReference>
<dbReference type="PANTHER" id="PTHR34584:SF1">
    <property type="entry name" value="NA(+)_H(+) ANTIPORTER SUBUNIT E1"/>
    <property type="match status" value="1"/>
</dbReference>
<dbReference type="InterPro" id="IPR002758">
    <property type="entry name" value="Cation_antiport_E"/>
</dbReference>
<accession>A0A2X0QWC3</accession>
<proteinExistence type="inferred from homology"/>
<sequence length="162" mass="18300">MKRRPLLPLLPIFLTVMWLLLNDSLSPGHILLGILFALLVTAFVSSLRPLPAWPHRLHVAIGLFFHVLADIVRSNLAVGRIILGASRRQPQIGFMQIPLDLRDPHGLAILTIIITSTPGTVWAGHDSENNMLTLHVLDLQDEAAWIRTIKLRYERPLMEIFE</sequence>
<keyword evidence="6 7" id="KW-0472">Membrane</keyword>
<feature type="transmembrane region" description="Helical" evidence="7">
    <location>
        <begin position="6"/>
        <end position="22"/>
    </location>
</feature>
<dbReference type="AlphaFoldDB" id="A0A2X0QWC3"/>